<accession>A0AAU9QZH2</accession>
<dbReference type="PANTHER" id="PTHR37038">
    <property type="entry name" value="TRANSCRIPTIONAL REGULATOR-RELATED"/>
    <property type="match status" value="1"/>
</dbReference>
<dbReference type="EMBL" id="OV915080">
    <property type="protein sequence ID" value="CAH1705565.1"/>
    <property type="molecule type" value="Genomic_DNA"/>
</dbReference>
<dbReference type="CDD" id="cd00093">
    <property type="entry name" value="HTH_XRE"/>
    <property type="match status" value="1"/>
</dbReference>
<dbReference type="InterPro" id="IPR001387">
    <property type="entry name" value="Cro/C1-type_HTH"/>
</dbReference>
<name>A0AAU9QZH2_9LACO</name>
<dbReference type="PROSITE" id="PS50943">
    <property type="entry name" value="HTH_CROC1"/>
    <property type="match status" value="1"/>
</dbReference>
<dbReference type="InterPro" id="IPR053163">
    <property type="entry name" value="HTH-type_regulator_Rgg"/>
</dbReference>
<sequence length="281" mass="32185">MTAINFKQIRQMQGLTLKEAASGICSIQMLSRWENGTGNMDFEKTLKLLERVNITSSEYVHLANLDDTDQLSAELQKAWKQKDHTLIKRIARNSLQEFHLTSDISSLNYGAIACGLYHRLAKVNLLEINEQNALNKELSMITVWGQENISLFFNTIQVLSPKMIFQISAQLIENLDFAKQAGSDTFYFATTTLFEAVIALLISDNPSYAANILRQLNHFDFPQRETMLIIGRKFLNSLIDWQEPQNEQSILKIINFLLDMGLTMQAKNFLQVYKAVRKVKK</sequence>
<dbReference type="Pfam" id="PF01381">
    <property type="entry name" value="HTH_3"/>
    <property type="match status" value="1"/>
</dbReference>
<evidence type="ECO:0000313" key="2">
    <source>
        <dbReference type="EMBL" id="CAH1705565.1"/>
    </source>
</evidence>
<evidence type="ECO:0000313" key="3">
    <source>
        <dbReference type="Proteomes" id="UP001295440"/>
    </source>
</evidence>
<dbReference type="InterPro" id="IPR011990">
    <property type="entry name" value="TPR-like_helical_dom_sf"/>
</dbReference>
<proteinExistence type="predicted"/>
<dbReference type="Proteomes" id="UP001295440">
    <property type="component" value="Chromosome"/>
</dbReference>
<dbReference type="SUPFAM" id="SSF47413">
    <property type="entry name" value="lambda repressor-like DNA-binding domains"/>
    <property type="match status" value="1"/>
</dbReference>
<protein>
    <submittedName>
        <fullName evidence="2">Transcriptional regulator</fullName>
    </submittedName>
</protein>
<dbReference type="InterPro" id="IPR010982">
    <property type="entry name" value="Lambda_DNA-bd_dom_sf"/>
</dbReference>
<feature type="domain" description="HTH cro/C1-type" evidence="1">
    <location>
        <begin position="6"/>
        <end position="59"/>
    </location>
</feature>
<dbReference type="RefSeq" id="WP_260369551.1">
    <property type="nucleotide sequence ID" value="NZ_OV915080.1"/>
</dbReference>
<gene>
    <name evidence="2" type="ORF">LDD865_0404</name>
</gene>
<reference evidence="2" key="1">
    <citation type="submission" date="2022-02" db="EMBL/GenBank/DDBJ databases">
        <authorList>
            <person name="Deutsch MARIE S."/>
        </authorList>
    </citation>
    <scope>NUCLEOTIDE SEQUENCE</scope>
    <source>
        <strain evidence="2">CIRM-BIA865</strain>
    </source>
</reference>
<dbReference type="Gene3D" id="1.25.40.10">
    <property type="entry name" value="Tetratricopeptide repeat domain"/>
    <property type="match status" value="1"/>
</dbReference>
<organism evidence="2 3">
    <name type="scientific">Lactobacillus delbrueckii subsp. delbrueckii</name>
    <dbReference type="NCBI Taxonomy" id="83684"/>
    <lineage>
        <taxon>Bacteria</taxon>
        <taxon>Bacillati</taxon>
        <taxon>Bacillota</taxon>
        <taxon>Bacilli</taxon>
        <taxon>Lactobacillales</taxon>
        <taxon>Lactobacillaceae</taxon>
        <taxon>Lactobacillus</taxon>
    </lineage>
</organism>
<dbReference type="GO" id="GO:0003677">
    <property type="term" value="F:DNA binding"/>
    <property type="evidence" value="ECO:0007669"/>
    <property type="project" value="InterPro"/>
</dbReference>
<evidence type="ECO:0000259" key="1">
    <source>
        <dbReference type="PROSITE" id="PS50943"/>
    </source>
</evidence>
<dbReference type="InterPro" id="IPR010057">
    <property type="entry name" value="Transcription_activator_Rgg_C"/>
</dbReference>
<dbReference type="SMART" id="SM00530">
    <property type="entry name" value="HTH_XRE"/>
    <property type="match status" value="1"/>
</dbReference>
<dbReference type="Pfam" id="PF21259">
    <property type="entry name" value="Rgg_C"/>
    <property type="match status" value="1"/>
</dbReference>
<dbReference type="AlphaFoldDB" id="A0AAU9QZH2"/>